<dbReference type="STRING" id="762968.HMPREF9441_00402"/>
<dbReference type="AlphaFoldDB" id="G5SM30"/>
<dbReference type="PANTHER" id="PTHR12526">
    <property type="entry name" value="GLYCOSYLTRANSFERASE"/>
    <property type="match status" value="1"/>
</dbReference>
<evidence type="ECO:0000259" key="1">
    <source>
        <dbReference type="Pfam" id="PF00534"/>
    </source>
</evidence>
<dbReference type="HOGENOM" id="CLU_009583_2_1_10"/>
<evidence type="ECO:0000313" key="3">
    <source>
        <dbReference type="Proteomes" id="UP000003598"/>
    </source>
</evidence>
<sequence>MKKKILVVGQTPPPYGGQAMMIKYMLDGTYSNMELFHVRMCFSREFNDRGKINLYKLTHLCTIIYNVWRLRFKHNIHSLYYPISSSPKVALLRDVIILGCTRFLFKKTIYHFHAAGISEELPKYNTLIKNMCYEILKRPTLGITSSEHNPKDSEYLRSLQTKIIPLGIPDLNKGEARLKYGATPYLTVMFLGLLNSTKGEGYILDAVNAINKTNRDVRFIFAGRFETAEYEKYFWAKVKEYKLEDKVDYRGIVTGDAKSQMFLEADVFCFPSFFSSESFGIVLLEGMMYQMPLIASRWRGIQSVIENRKNGYIVDIKNHSQITEALMELYDDRKKLASMAKESRRMFTEKYEVSKYLHNMELAMTNI</sequence>
<comment type="caution">
    <text evidence="2">The sequence shown here is derived from an EMBL/GenBank/DDBJ whole genome shotgun (WGS) entry which is preliminary data.</text>
</comment>
<dbReference type="Gene3D" id="3.40.50.2000">
    <property type="entry name" value="Glycogen Phosphorylase B"/>
    <property type="match status" value="2"/>
</dbReference>
<accession>G5SM30</accession>
<name>G5SM30_9BACT</name>
<gene>
    <name evidence="2" type="ORF">HMPREF9441_00402</name>
</gene>
<dbReference type="PANTHER" id="PTHR12526:SF625">
    <property type="entry name" value="PHOSPHATIDYLINOSITOL GLYCAN-CLASS A"/>
    <property type="match status" value="1"/>
</dbReference>
<dbReference type="Pfam" id="PF00534">
    <property type="entry name" value="Glycos_transf_1"/>
    <property type="match status" value="1"/>
</dbReference>
<keyword evidence="2" id="KW-0808">Transferase</keyword>
<proteinExistence type="predicted"/>
<evidence type="ECO:0000313" key="2">
    <source>
        <dbReference type="EMBL" id="EHH01588.1"/>
    </source>
</evidence>
<dbReference type="OrthoDB" id="7560678at2"/>
<organism evidence="2 3">
    <name type="scientific">Paraprevotella clara YIT 11840</name>
    <dbReference type="NCBI Taxonomy" id="762968"/>
    <lineage>
        <taxon>Bacteria</taxon>
        <taxon>Pseudomonadati</taxon>
        <taxon>Bacteroidota</taxon>
        <taxon>Bacteroidia</taxon>
        <taxon>Bacteroidales</taxon>
        <taxon>Prevotellaceae</taxon>
        <taxon>Paraprevotella</taxon>
    </lineage>
</organism>
<feature type="domain" description="Glycosyl transferase family 1" evidence="1">
    <location>
        <begin position="186"/>
        <end position="345"/>
    </location>
</feature>
<dbReference type="eggNOG" id="COG0438">
    <property type="taxonomic scope" value="Bacteria"/>
</dbReference>
<dbReference type="Proteomes" id="UP000003598">
    <property type="component" value="Unassembled WGS sequence"/>
</dbReference>
<dbReference type="RefSeq" id="WP_008617293.1">
    <property type="nucleotide sequence ID" value="NZ_JH376581.1"/>
</dbReference>
<dbReference type="GO" id="GO:0016757">
    <property type="term" value="F:glycosyltransferase activity"/>
    <property type="evidence" value="ECO:0007669"/>
    <property type="project" value="InterPro"/>
</dbReference>
<dbReference type="EMBL" id="AFFY01000005">
    <property type="protein sequence ID" value="EHH01588.1"/>
    <property type="molecule type" value="Genomic_DNA"/>
</dbReference>
<dbReference type="CDD" id="cd03801">
    <property type="entry name" value="GT4_PimA-like"/>
    <property type="match status" value="1"/>
</dbReference>
<protein>
    <submittedName>
        <fullName evidence="2">Glycosyltransferase, group 1 family protein</fullName>
    </submittedName>
</protein>
<dbReference type="InterPro" id="IPR001296">
    <property type="entry name" value="Glyco_trans_1"/>
</dbReference>
<reference evidence="2 3" key="1">
    <citation type="submission" date="2011-03" db="EMBL/GenBank/DDBJ databases">
        <authorList>
            <person name="Weinstock G."/>
            <person name="Sodergren E."/>
            <person name="Clifton S."/>
            <person name="Fulton L."/>
            <person name="Fulton B."/>
            <person name="Courtney L."/>
            <person name="Fronick C."/>
            <person name="Harrison M."/>
            <person name="Strong C."/>
            <person name="Farmer C."/>
            <person name="Delahaunty K."/>
            <person name="Markovic C."/>
            <person name="Hall O."/>
            <person name="Minx P."/>
            <person name="Tomlinson C."/>
            <person name="Mitreva M."/>
            <person name="Hou S."/>
            <person name="Chen J."/>
            <person name="Wollam A."/>
            <person name="Pepin K.H."/>
            <person name="Johnson M."/>
            <person name="Bhonagiri V."/>
            <person name="Zhang X."/>
            <person name="Suruliraj S."/>
            <person name="Warren W."/>
            <person name="Chinwalla A."/>
            <person name="Mardis E.R."/>
            <person name="Wilson R.K."/>
        </authorList>
    </citation>
    <scope>NUCLEOTIDE SEQUENCE [LARGE SCALE GENOMIC DNA]</scope>
    <source>
        <strain evidence="2 3">YIT 11840</strain>
    </source>
</reference>
<keyword evidence="3" id="KW-1185">Reference proteome</keyword>
<dbReference type="PATRIC" id="fig|762968.3.peg.362"/>
<dbReference type="GeneID" id="93556167"/>
<dbReference type="SUPFAM" id="SSF53756">
    <property type="entry name" value="UDP-Glycosyltransferase/glycogen phosphorylase"/>
    <property type="match status" value="1"/>
</dbReference>